<reference evidence="2" key="2">
    <citation type="submission" date="2024-08" db="UniProtKB">
        <authorList>
            <consortium name="EnsemblMetazoa"/>
        </authorList>
    </citation>
    <scope>IDENTIFICATION</scope>
</reference>
<evidence type="ECO:0000313" key="3">
    <source>
        <dbReference type="Proteomes" id="UP000019118"/>
    </source>
</evidence>
<feature type="region of interest" description="Disordered" evidence="1">
    <location>
        <begin position="1271"/>
        <end position="1327"/>
    </location>
</feature>
<evidence type="ECO:0000256" key="1">
    <source>
        <dbReference type="SAM" id="MobiDB-lite"/>
    </source>
</evidence>
<dbReference type="KEGG" id="dpa:109544048"/>
<sequence length="1825" mass="209921">MDRQSDNLQPPSPPLADQSDSDDDDYPIFQPPLKFPDPVKYRKKKDRLLFKRPLEVIPETGSVISTKITPSMGTRIDLQYVPQSAYEEGQPRPKFIVPKTRKQRQFIENNRANTYKKFCKYRVVKMADPIPSKKLSQTFEIGSPEPSNAKVAPRKVSPTASWLYPDPQTSKELALKKPKSGIFINETRSKHVSSDYDSFDLVFTRKPRPVVKTSKQKRSRVLRKVTEEDESRPDKEKKKRKKKGTKKASKEKDMSPEEAFMSKMEQEMEEEMMLGEYGEGDMLPKDYLTKQFRRKVSLMSDCTSYQSRDYEAESEVSLAHPALDKIAQKFRRDSEIRRYEPKRRRFRRGTLESHSFTNIYQPTLKEFYFGSRQGTMHQGDEHLPEGSPNMQGICIPVAAYCFSFLKHPNKWTEEHIDEILDVGSQLYLSSLQSLHVHTFGKDLKPEDLDKHCFIRHKKLRFVVEDPEVSGLIKSTDRTVFNLTKALSIFFSRQKAGIFQTQDTNLAIWKDKYFYFFDGKPRTKDLYYSPNGTAIMANFYDVPAIVTVLLKRSGMQNWPFVIYPIKIYKVMDKDEEDDADKGLGLDARSNYNILNENKAVLLASYDLGDKCFGFSRSKQSLPMSVVCLVYSRITPPSAWHKTTLDKIMIIGNQLYLECMQCEAISELTLGTIPAFFTIGPYIVEIYIYANRMVDMMYEKCNCQLECSLEKFFETNTNAIMQIGSVYLAIWKQRNMFFCFDPYSRGTEGYRCRDGYACVSMHANIHSLVDTVTHNFDDKDAIFNIHSLKVCKINRDPVQSQRFPKHIPLDEFPPEEFKTSKMRKSKKAATEKPITVDYSALAMRSLLMGETPEPSIMEVGSHVESLGLDQIPPLLHADRLPPKAGALLQKPLNTDIVADLDSPSLSDTQIAPQRPSQPKESQEISLMDLDTFELTQEEIELEEVYAEGYGQDEDGMGEEMGEEDIEAAIAREMEEQAGEGEDFYYSANEYAQVRTESLVPMAVSEEINTELTYFPIKREILYPTYVRGKQQMKSRLNRFRKPFEWDDTYLPAVPDGTKSEELRKETNFVDLPDDTQIIRGTKNVASFGDEVEFIAPFVCVMADVVAKKYSILSWSAEIVDYVLKCGVELYNASKFRYDQVSKLEIPQISLGQAKFACLVEYVFDSYTRPNILELAIEKILFIRSDMGVLVTPTYACALMYKNFLFYMYDGFGNNEVGLSEGLSDLGSACFSRFKDVHSLVTRIMYNKKKRDSNEEVVYTRFVLSAVRTKRLHPSEEKLASQKSKRKPVDKEAEEEEMAAQQGEDGMDASDKENTAYESDEEQAKKEPENKVGYQFRNGLYVIEGTRALKSADTEEENEDGIRRSPIELQEDHFACLCAGLMLLSCSVGKWDTKSVDEVLDHGNHIFAHADDLEMSEKRTIKNILIKKNFFDIIVKKIRIENWRDNRNLSAGIDTLLRKKMSYFLIQFPASSYVVHKSPANDSFHIFYPCGLPKGKQKSGTSDEASTVAGWLRCRNLNDAKRQLKHAVKKGAEGYDFYTFEVTSIRKAPKDMLINFRLNQYEVEKAKRPEQFGKPFYEDAAWLKVDPIPWSRTVAKNPEGNNRESLDNFWHNWNIEYEKDLFSMLANIHQDSDRFSDETRGKQTLCNLVTCIGMLEIYDLAEWNAAVIDSVLVNGDQYFAECVRDIKDDDYELSVDDLKEESSIFPFNFKVSCTPVVEGTMFLVRNTQFNLYKALRFFFDHSDRRGGLICCTKSGTKKYLAFGKSQRNEYYMFETDAHGSPMFLDGHEKAYILRMTSLNRLLHVLTLTLRGGDFYMFEVRITDVKPIG</sequence>
<feature type="region of interest" description="Disordered" evidence="1">
    <location>
        <begin position="896"/>
        <end position="921"/>
    </location>
</feature>
<dbReference type="Proteomes" id="UP000019118">
    <property type="component" value="Unassembled WGS sequence"/>
</dbReference>
<dbReference type="PANTHER" id="PTHR40552:SF6">
    <property type="entry name" value="FI09606P-RELATED"/>
    <property type="match status" value="1"/>
</dbReference>
<evidence type="ECO:0000313" key="2">
    <source>
        <dbReference type="EnsemblMetazoa" id="XP_019769620.1"/>
    </source>
</evidence>
<dbReference type="Gene3D" id="3.90.70.120">
    <property type="match status" value="3"/>
</dbReference>
<protein>
    <submittedName>
        <fullName evidence="2">Uncharacterized protein</fullName>
    </submittedName>
</protein>
<feature type="compositionally biased region" description="Basic residues" evidence="1">
    <location>
        <begin position="210"/>
        <end position="223"/>
    </location>
</feature>
<dbReference type="GeneID" id="109544048"/>
<name>A0AAR5Q8U4_DENPD</name>
<reference evidence="3" key="1">
    <citation type="journal article" date="2013" name="Genome Biol.">
        <title>Draft genome of the mountain pine beetle, Dendroctonus ponderosae Hopkins, a major forest pest.</title>
        <authorList>
            <person name="Keeling C.I."/>
            <person name="Yuen M.M."/>
            <person name="Liao N.Y."/>
            <person name="Docking T.R."/>
            <person name="Chan S.K."/>
            <person name="Taylor G.A."/>
            <person name="Palmquist D.L."/>
            <person name="Jackman S.D."/>
            <person name="Nguyen A."/>
            <person name="Li M."/>
            <person name="Henderson H."/>
            <person name="Janes J.K."/>
            <person name="Zhao Y."/>
            <person name="Pandoh P."/>
            <person name="Moore R."/>
            <person name="Sperling F.A."/>
            <person name="Huber D.P."/>
            <person name="Birol I."/>
            <person name="Jones S.J."/>
            <person name="Bohlmann J."/>
        </authorList>
    </citation>
    <scope>NUCLEOTIDE SEQUENCE</scope>
</reference>
<feature type="region of interest" description="Disordered" evidence="1">
    <location>
        <begin position="1"/>
        <end position="35"/>
    </location>
</feature>
<proteinExistence type="predicted"/>
<feature type="region of interest" description="Disordered" evidence="1">
    <location>
        <begin position="210"/>
        <end position="259"/>
    </location>
</feature>
<accession>A0AAR5Q8U4</accession>
<feature type="compositionally biased region" description="Basic residues" evidence="1">
    <location>
        <begin position="237"/>
        <end position="247"/>
    </location>
</feature>
<feature type="region of interest" description="Disordered" evidence="1">
    <location>
        <begin position="137"/>
        <end position="164"/>
    </location>
</feature>
<dbReference type="PANTHER" id="PTHR40552">
    <property type="entry name" value="AT05186P-RELATED"/>
    <property type="match status" value="1"/>
</dbReference>
<dbReference type="EnsemblMetazoa" id="XM_019914061.1">
    <property type="protein sequence ID" value="XP_019769620.1"/>
    <property type="gene ID" value="LOC109544048"/>
</dbReference>
<organism evidence="2 3">
    <name type="scientific">Dendroctonus ponderosae</name>
    <name type="common">Mountain pine beetle</name>
    <dbReference type="NCBI Taxonomy" id="77166"/>
    <lineage>
        <taxon>Eukaryota</taxon>
        <taxon>Metazoa</taxon>
        <taxon>Ecdysozoa</taxon>
        <taxon>Arthropoda</taxon>
        <taxon>Hexapoda</taxon>
        <taxon>Insecta</taxon>
        <taxon>Pterygota</taxon>
        <taxon>Neoptera</taxon>
        <taxon>Endopterygota</taxon>
        <taxon>Coleoptera</taxon>
        <taxon>Polyphaga</taxon>
        <taxon>Cucujiformia</taxon>
        <taxon>Curculionidae</taxon>
        <taxon>Scolytinae</taxon>
        <taxon>Dendroctonus</taxon>
    </lineage>
</organism>
<keyword evidence="3" id="KW-1185">Reference proteome</keyword>
<feature type="compositionally biased region" description="Polar residues" evidence="1">
    <location>
        <begin position="901"/>
        <end position="917"/>
    </location>
</feature>